<dbReference type="RefSeq" id="WP_273673579.1">
    <property type="nucleotide sequence ID" value="NZ_JAQQXR010000009.1"/>
</dbReference>
<evidence type="ECO:0000256" key="1">
    <source>
        <dbReference type="ARBA" id="ARBA00022741"/>
    </source>
</evidence>
<keyword evidence="2 4" id="KW-0067">ATP-binding</keyword>
<dbReference type="Proteomes" id="UP001221208">
    <property type="component" value="Unassembled WGS sequence"/>
</dbReference>
<feature type="domain" description="ABC transporter" evidence="3">
    <location>
        <begin position="28"/>
        <end position="166"/>
    </location>
</feature>
<dbReference type="PANTHER" id="PTHR43158:SF2">
    <property type="entry name" value="SKFA PEPTIDE EXPORT ATP-BINDING PROTEIN SKFE"/>
    <property type="match status" value="1"/>
</dbReference>
<keyword evidence="1" id="KW-0547">Nucleotide-binding</keyword>
<accession>A0ABT5K6F3</accession>
<gene>
    <name evidence="4" type="ORF">OIK44_20575</name>
</gene>
<evidence type="ECO:0000259" key="3">
    <source>
        <dbReference type="Pfam" id="PF00005"/>
    </source>
</evidence>
<dbReference type="GO" id="GO:0005524">
    <property type="term" value="F:ATP binding"/>
    <property type="evidence" value="ECO:0007669"/>
    <property type="project" value="UniProtKB-KW"/>
</dbReference>
<name>A0ABT5K6F3_9BURK</name>
<protein>
    <submittedName>
        <fullName evidence="4">ATP-binding cassette domain-containing protein</fullName>
    </submittedName>
</protein>
<dbReference type="EMBL" id="JAQQXR010000009">
    <property type="protein sequence ID" value="MDC8759988.1"/>
    <property type="molecule type" value="Genomic_DNA"/>
</dbReference>
<dbReference type="InterPro" id="IPR027417">
    <property type="entry name" value="P-loop_NTPase"/>
</dbReference>
<dbReference type="SUPFAM" id="SSF52540">
    <property type="entry name" value="P-loop containing nucleoside triphosphate hydrolases"/>
    <property type="match status" value="1"/>
</dbReference>
<comment type="caution">
    <text evidence="4">The sequence shown here is derived from an EMBL/GenBank/DDBJ whole genome shotgun (WGS) entry which is preliminary data.</text>
</comment>
<reference evidence="4 5" key="1">
    <citation type="submission" date="2022-10" db="EMBL/GenBank/DDBJ databases">
        <title>Janthinobacterium sp. hw3 Genome sequencing.</title>
        <authorList>
            <person name="Park S."/>
        </authorList>
    </citation>
    <scope>NUCLEOTIDE SEQUENCE [LARGE SCALE GENOMIC DNA]</scope>
    <source>
        <strain evidence="5">hw3</strain>
    </source>
</reference>
<proteinExistence type="predicted"/>
<sequence>MDHSSAPSAILQARGLCFSYPQRPLFADLSFDLAPGVTLVRGGDGCGKTALLRLLAGELAADAGQLQIGGVRFDAEPPAYRQQVFWLDPRTDAFDQMTAAGYFDSLRARYPRFDAQALGRLVDGLALAPHLDKGLYMLSTGSKRKVWLAAAWASGAAVVLLDEPFAALDKASAGFVAGLLAQEAGQTARAWVLADYVAPAQVPLAASIDLGD</sequence>
<evidence type="ECO:0000313" key="5">
    <source>
        <dbReference type="Proteomes" id="UP001221208"/>
    </source>
</evidence>
<keyword evidence="5" id="KW-1185">Reference proteome</keyword>
<organism evidence="4 5">
    <name type="scientific">Janthinobacterium fluminis</name>
    <dbReference type="NCBI Taxonomy" id="2987524"/>
    <lineage>
        <taxon>Bacteria</taxon>
        <taxon>Pseudomonadati</taxon>
        <taxon>Pseudomonadota</taxon>
        <taxon>Betaproteobacteria</taxon>
        <taxon>Burkholderiales</taxon>
        <taxon>Oxalobacteraceae</taxon>
        <taxon>Janthinobacterium</taxon>
    </lineage>
</organism>
<evidence type="ECO:0000313" key="4">
    <source>
        <dbReference type="EMBL" id="MDC8759988.1"/>
    </source>
</evidence>
<dbReference type="Pfam" id="PF00005">
    <property type="entry name" value="ABC_tran"/>
    <property type="match status" value="1"/>
</dbReference>
<dbReference type="InterPro" id="IPR003439">
    <property type="entry name" value="ABC_transporter-like_ATP-bd"/>
</dbReference>
<dbReference type="Gene3D" id="3.40.50.300">
    <property type="entry name" value="P-loop containing nucleotide triphosphate hydrolases"/>
    <property type="match status" value="1"/>
</dbReference>
<dbReference type="PANTHER" id="PTHR43158">
    <property type="entry name" value="SKFA PEPTIDE EXPORT ATP-BINDING PROTEIN SKFE"/>
    <property type="match status" value="1"/>
</dbReference>
<evidence type="ECO:0000256" key="2">
    <source>
        <dbReference type="ARBA" id="ARBA00022840"/>
    </source>
</evidence>